<reference evidence="1" key="1">
    <citation type="submission" date="2021-06" db="EMBL/GenBank/DDBJ databases">
        <authorList>
            <person name="Kallberg Y."/>
            <person name="Tangrot J."/>
            <person name="Rosling A."/>
        </authorList>
    </citation>
    <scope>NUCLEOTIDE SEQUENCE</scope>
    <source>
        <strain evidence="1">FL966</strain>
    </source>
</reference>
<accession>A0A9N8WJQ9</accession>
<evidence type="ECO:0000313" key="1">
    <source>
        <dbReference type="EMBL" id="CAG8489029.1"/>
    </source>
</evidence>
<dbReference type="AlphaFoldDB" id="A0A9N8WJQ9"/>
<dbReference type="Proteomes" id="UP000789759">
    <property type="component" value="Unassembled WGS sequence"/>
</dbReference>
<proteinExistence type="predicted"/>
<organism evidence="1 2">
    <name type="scientific">Cetraspora pellucida</name>
    <dbReference type="NCBI Taxonomy" id="1433469"/>
    <lineage>
        <taxon>Eukaryota</taxon>
        <taxon>Fungi</taxon>
        <taxon>Fungi incertae sedis</taxon>
        <taxon>Mucoromycota</taxon>
        <taxon>Glomeromycotina</taxon>
        <taxon>Glomeromycetes</taxon>
        <taxon>Diversisporales</taxon>
        <taxon>Gigasporaceae</taxon>
        <taxon>Cetraspora</taxon>
    </lineage>
</organism>
<comment type="caution">
    <text evidence="1">The sequence shown here is derived from an EMBL/GenBank/DDBJ whole genome shotgun (WGS) entry which is preliminary data.</text>
</comment>
<keyword evidence="2" id="KW-1185">Reference proteome</keyword>
<protein>
    <submittedName>
        <fullName evidence="1">3407_t:CDS:1</fullName>
    </submittedName>
</protein>
<dbReference type="EMBL" id="CAJVQA010000748">
    <property type="protein sequence ID" value="CAG8489029.1"/>
    <property type="molecule type" value="Genomic_DNA"/>
</dbReference>
<evidence type="ECO:0000313" key="2">
    <source>
        <dbReference type="Proteomes" id="UP000789759"/>
    </source>
</evidence>
<name>A0A9N8WJQ9_9GLOM</name>
<dbReference type="OrthoDB" id="2410676at2759"/>
<sequence length="223" mass="26092">MLSKPIKKKYYAGVSILKNNILRFTNLQIQTIIDYFTKNLTIEFTDNSFDNLLETEINKEVEKISSETKDVKSLPKTEVSISAKSILKEPETVKNTKTAKYISDNMSGFDTVTIINKKDKTLPKPYINYPGFDMKPSIYKIHMAICFGCWKLIKIDDIQPKKSFHFTRRRYVDHLKKPELESNRIWEAVRKDNTSENKKFLAKNVPTYAQNLSKRFYHYSPKS</sequence>
<gene>
    <name evidence="1" type="ORF">CPELLU_LOCUS1888</name>
</gene>